<dbReference type="Gene3D" id="1.10.3090.10">
    <property type="entry name" value="cca-adding enzyme, domain 2"/>
    <property type="match status" value="1"/>
</dbReference>
<dbReference type="GO" id="GO:0003723">
    <property type="term" value="F:RNA binding"/>
    <property type="evidence" value="ECO:0007669"/>
    <property type="project" value="UniProtKB-KW"/>
</dbReference>
<keyword evidence="5" id="KW-0479">Metal-binding</keyword>
<evidence type="ECO:0000256" key="9">
    <source>
        <dbReference type="ARBA" id="ARBA00022842"/>
    </source>
</evidence>
<evidence type="ECO:0000256" key="3">
    <source>
        <dbReference type="ARBA" id="ARBA00022694"/>
    </source>
</evidence>
<keyword evidence="9" id="KW-0460">Magnesium</keyword>
<evidence type="ECO:0000256" key="4">
    <source>
        <dbReference type="ARBA" id="ARBA00022695"/>
    </source>
</evidence>
<evidence type="ECO:0000259" key="13">
    <source>
        <dbReference type="Pfam" id="PF01743"/>
    </source>
</evidence>
<dbReference type="GO" id="GO:0042245">
    <property type="term" value="P:RNA repair"/>
    <property type="evidence" value="ECO:0007669"/>
    <property type="project" value="UniProtKB-KW"/>
</dbReference>
<keyword evidence="10 11" id="KW-0694">RNA-binding</keyword>
<dbReference type="SUPFAM" id="SSF81891">
    <property type="entry name" value="Poly A polymerase C-terminal region-like"/>
    <property type="match status" value="1"/>
</dbReference>
<proteinExistence type="inferred from homology"/>
<evidence type="ECO:0000256" key="6">
    <source>
        <dbReference type="ARBA" id="ARBA00022741"/>
    </source>
</evidence>
<evidence type="ECO:0000256" key="8">
    <source>
        <dbReference type="ARBA" id="ARBA00022840"/>
    </source>
</evidence>
<dbReference type="Pfam" id="PF12627">
    <property type="entry name" value="PolyA_pol_RNAbd"/>
    <property type="match status" value="1"/>
</dbReference>
<evidence type="ECO:0000256" key="10">
    <source>
        <dbReference type="ARBA" id="ARBA00022884"/>
    </source>
</evidence>
<comment type="cofactor">
    <cofactor evidence="1">
        <name>Mg(2+)</name>
        <dbReference type="ChEBI" id="CHEBI:18420"/>
    </cofactor>
</comment>
<dbReference type="Pfam" id="PF01966">
    <property type="entry name" value="HD"/>
    <property type="match status" value="1"/>
</dbReference>
<dbReference type="InterPro" id="IPR006674">
    <property type="entry name" value="HD_domain"/>
</dbReference>
<evidence type="ECO:0000313" key="16">
    <source>
        <dbReference type="EMBL" id="VFK79364.1"/>
    </source>
</evidence>
<dbReference type="GO" id="GO:0008033">
    <property type="term" value="P:tRNA processing"/>
    <property type="evidence" value="ECO:0007669"/>
    <property type="project" value="UniProtKB-KW"/>
</dbReference>
<name>A0A451BM87_9GAMM</name>
<organism evidence="16">
    <name type="scientific">Candidatus Kentrum sp. SD</name>
    <dbReference type="NCBI Taxonomy" id="2126332"/>
    <lineage>
        <taxon>Bacteria</taxon>
        <taxon>Pseudomonadati</taxon>
        <taxon>Pseudomonadota</taxon>
        <taxon>Gammaproteobacteria</taxon>
        <taxon>Candidatus Kentrum</taxon>
    </lineage>
</organism>
<dbReference type="Pfam" id="PF01743">
    <property type="entry name" value="PolyA_pol"/>
    <property type="match status" value="1"/>
</dbReference>
<dbReference type="GO" id="GO:0005524">
    <property type="term" value="F:ATP binding"/>
    <property type="evidence" value="ECO:0007669"/>
    <property type="project" value="UniProtKB-KW"/>
</dbReference>
<evidence type="ECO:0000259" key="15">
    <source>
        <dbReference type="Pfam" id="PF12627"/>
    </source>
</evidence>
<evidence type="ECO:0000256" key="2">
    <source>
        <dbReference type="ARBA" id="ARBA00022679"/>
    </source>
</evidence>
<evidence type="ECO:0000256" key="12">
    <source>
        <dbReference type="SAM" id="MobiDB-lite"/>
    </source>
</evidence>
<sequence length="482" mass="53090">MPTEPKAPLAERTTSGIVEPSPEGGRREISDTPLPKPILRISRAIAAAGGRAIVVGGWVRDHLLGLDAKDIDMEAYGLTLGRLEEVLGDFGPVITIGRAFGVLRVKGIDADFSMPRRDSKVAVGHRGFTIEFDPNLDFSEASRRRDLTINSIGFDPITLDVLDPHGGQADLDAGVLRATCPERFPEDPLRGMRVARFAARFGMRVDSALKRLMTALDLGELSPERLFEEFRGLLLKARRPSLGFALLRETGLIRFFPELSTLIGVPQDKEWHPEGDVWEHTMLVIDEAALLRDGGEDDLVLMFAALCHDFGKPETTLEADGRIKSPGHNVAGLKHVENFLGRLRAPHKVIAGVKTLVEHHLAPALFIGQGATAKAYRRLARRLDEAEVSMALLARIARADHFGRASPDALARTFPAGDRFLRMAESLLVEHEGPQDVVLGRHLISRGMKPGIHFHGILTRCRELQDETGWKDPERILDRALG</sequence>
<accession>A0A451BM87</accession>
<keyword evidence="3" id="KW-0819">tRNA processing</keyword>
<dbReference type="GO" id="GO:0016779">
    <property type="term" value="F:nucleotidyltransferase activity"/>
    <property type="evidence" value="ECO:0007669"/>
    <property type="project" value="UniProtKB-KW"/>
</dbReference>
<dbReference type="EMBL" id="CAADHB010000046">
    <property type="protein sequence ID" value="VFK79364.1"/>
    <property type="molecule type" value="Genomic_DNA"/>
</dbReference>
<evidence type="ECO:0000256" key="7">
    <source>
        <dbReference type="ARBA" id="ARBA00022800"/>
    </source>
</evidence>
<feature type="domain" description="tRNA nucleotidyltransferase/poly(A) polymerase RNA and SrmB- binding" evidence="15">
    <location>
        <begin position="217"/>
        <end position="260"/>
    </location>
</feature>
<evidence type="ECO:0000256" key="5">
    <source>
        <dbReference type="ARBA" id="ARBA00022723"/>
    </source>
</evidence>
<keyword evidence="4" id="KW-0548">Nucleotidyltransferase</keyword>
<dbReference type="PANTHER" id="PTHR47545">
    <property type="entry name" value="MULTIFUNCTIONAL CCA PROTEIN"/>
    <property type="match status" value="1"/>
</dbReference>
<feature type="domain" description="Poly A polymerase head" evidence="13">
    <location>
        <begin position="53"/>
        <end position="177"/>
    </location>
</feature>
<dbReference type="SUPFAM" id="SSF81301">
    <property type="entry name" value="Nucleotidyltransferase"/>
    <property type="match status" value="1"/>
</dbReference>
<dbReference type="AlphaFoldDB" id="A0A451BM87"/>
<dbReference type="PANTHER" id="PTHR47545:SF1">
    <property type="entry name" value="MULTIFUNCTIONAL CCA PROTEIN"/>
    <property type="match status" value="1"/>
</dbReference>
<evidence type="ECO:0000256" key="11">
    <source>
        <dbReference type="RuleBase" id="RU003953"/>
    </source>
</evidence>
<comment type="similarity">
    <text evidence="11">Belongs to the tRNA nucleotidyltransferase/poly(A) polymerase family.</text>
</comment>
<evidence type="ECO:0000259" key="14">
    <source>
        <dbReference type="Pfam" id="PF01966"/>
    </source>
</evidence>
<keyword evidence="8" id="KW-0067">ATP-binding</keyword>
<gene>
    <name evidence="16" type="ORF">BECKSD772D_GA0070982_104617</name>
</gene>
<keyword evidence="7" id="KW-0692">RNA repair</keyword>
<protein>
    <submittedName>
        <fullName evidence="16">tRNA nucleotidyltransferase (CCA-adding enzyme)</fullName>
    </submittedName>
</protein>
<keyword evidence="6" id="KW-0547">Nucleotide-binding</keyword>
<dbReference type="InterPro" id="IPR043519">
    <property type="entry name" value="NT_sf"/>
</dbReference>
<dbReference type="GO" id="GO:0046872">
    <property type="term" value="F:metal ion binding"/>
    <property type="evidence" value="ECO:0007669"/>
    <property type="project" value="UniProtKB-KW"/>
</dbReference>
<dbReference type="InterPro" id="IPR032828">
    <property type="entry name" value="PolyA_RNA-bd"/>
</dbReference>
<dbReference type="InterPro" id="IPR050124">
    <property type="entry name" value="tRNA_CCA-adding_enzyme"/>
</dbReference>
<feature type="region of interest" description="Disordered" evidence="12">
    <location>
        <begin position="1"/>
        <end position="33"/>
    </location>
</feature>
<keyword evidence="2 11" id="KW-0808">Transferase</keyword>
<feature type="domain" description="HD" evidence="14">
    <location>
        <begin position="277"/>
        <end position="363"/>
    </location>
</feature>
<dbReference type="Gene3D" id="3.30.460.10">
    <property type="entry name" value="Beta Polymerase, domain 2"/>
    <property type="match status" value="1"/>
</dbReference>
<evidence type="ECO:0000256" key="1">
    <source>
        <dbReference type="ARBA" id="ARBA00001946"/>
    </source>
</evidence>
<dbReference type="InterPro" id="IPR002646">
    <property type="entry name" value="PolA_pol_head_dom"/>
</dbReference>
<reference evidence="16" key="1">
    <citation type="submission" date="2019-02" db="EMBL/GenBank/DDBJ databases">
        <authorList>
            <person name="Gruber-Vodicka R. H."/>
            <person name="Seah K. B. B."/>
        </authorList>
    </citation>
    <scope>NUCLEOTIDE SEQUENCE</scope>
    <source>
        <strain evidence="16">BECK_S127</strain>
    </source>
</reference>